<protein>
    <submittedName>
        <fullName evidence="7">Histidine kinase</fullName>
    </submittedName>
</protein>
<evidence type="ECO:0000259" key="6">
    <source>
        <dbReference type="SMART" id="SM00387"/>
    </source>
</evidence>
<evidence type="ECO:0000259" key="5">
    <source>
        <dbReference type="SMART" id="SM00065"/>
    </source>
</evidence>
<dbReference type="Gene3D" id="3.30.565.10">
    <property type="entry name" value="Histidine kinase-like ATPase, C-terminal domain"/>
    <property type="match status" value="1"/>
</dbReference>
<dbReference type="CDD" id="cd16917">
    <property type="entry name" value="HATPase_UhpB-NarQ-NarX-like"/>
    <property type="match status" value="1"/>
</dbReference>
<dbReference type="AlphaFoldDB" id="A0A7R7HWG8"/>
<keyword evidence="3" id="KW-0902">Two-component regulatory system</keyword>
<dbReference type="SMART" id="SM00387">
    <property type="entry name" value="HATPase_c"/>
    <property type="match status" value="1"/>
</dbReference>
<accession>A0A7R7HWG8</accession>
<dbReference type="Pfam" id="PF13185">
    <property type="entry name" value="GAF_2"/>
    <property type="match status" value="2"/>
</dbReference>
<gene>
    <name evidence="7" type="ORF">Athai_22340</name>
</gene>
<reference evidence="7 8" key="1">
    <citation type="submission" date="2020-08" db="EMBL/GenBank/DDBJ databases">
        <title>Whole genome shotgun sequence of Actinocatenispora thailandica NBRC 105041.</title>
        <authorList>
            <person name="Komaki H."/>
            <person name="Tamura T."/>
        </authorList>
    </citation>
    <scope>NUCLEOTIDE SEQUENCE [LARGE SCALE GENOMIC DNA]</scope>
    <source>
        <strain evidence="7 8">NBRC 105041</strain>
    </source>
</reference>
<dbReference type="Pfam" id="PF07730">
    <property type="entry name" value="HisKA_3"/>
    <property type="match status" value="1"/>
</dbReference>
<dbReference type="Gene3D" id="1.20.5.1930">
    <property type="match status" value="1"/>
</dbReference>
<dbReference type="SMART" id="SM00065">
    <property type="entry name" value="GAF"/>
    <property type="match status" value="2"/>
</dbReference>
<dbReference type="GO" id="GO:0016020">
    <property type="term" value="C:membrane"/>
    <property type="evidence" value="ECO:0007669"/>
    <property type="project" value="InterPro"/>
</dbReference>
<evidence type="ECO:0000256" key="2">
    <source>
        <dbReference type="ARBA" id="ARBA00022777"/>
    </source>
</evidence>
<dbReference type="PANTHER" id="PTHR24421:SF56">
    <property type="entry name" value="OXYGEN SENSOR HISTIDINE KINASE RESPONSE REGULATOR DOST"/>
    <property type="match status" value="1"/>
</dbReference>
<dbReference type="InterPro" id="IPR003018">
    <property type="entry name" value="GAF"/>
</dbReference>
<dbReference type="PANTHER" id="PTHR24421">
    <property type="entry name" value="NITRATE/NITRITE SENSOR PROTEIN NARX-RELATED"/>
    <property type="match status" value="1"/>
</dbReference>
<dbReference type="KEGG" id="atl:Athai_22340"/>
<dbReference type="InterPro" id="IPR011712">
    <property type="entry name" value="Sig_transdc_His_kin_sub3_dim/P"/>
</dbReference>
<organism evidence="7 8">
    <name type="scientific">Actinocatenispora thailandica</name>
    <dbReference type="NCBI Taxonomy" id="227318"/>
    <lineage>
        <taxon>Bacteria</taxon>
        <taxon>Bacillati</taxon>
        <taxon>Actinomycetota</taxon>
        <taxon>Actinomycetes</taxon>
        <taxon>Micromonosporales</taxon>
        <taxon>Micromonosporaceae</taxon>
        <taxon>Actinocatenispora</taxon>
    </lineage>
</organism>
<proteinExistence type="predicted"/>
<evidence type="ECO:0000313" key="7">
    <source>
        <dbReference type="EMBL" id="BCJ34731.1"/>
    </source>
</evidence>
<dbReference type="Proteomes" id="UP000611640">
    <property type="component" value="Chromosome"/>
</dbReference>
<dbReference type="InterPro" id="IPR036890">
    <property type="entry name" value="HATPase_C_sf"/>
</dbReference>
<feature type="domain" description="GAF" evidence="5">
    <location>
        <begin position="45"/>
        <end position="192"/>
    </location>
</feature>
<dbReference type="SUPFAM" id="SSF55781">
    <property type="entry name" value="GAF domain-like"/>
    <property type="match status" value="2"/>
</dbReference>
<dbReference type="GO" id="GO:0000155">
    <property type="term" value="F:phosphorelay sensor kinase activity"/>
    <property type="evidence" value="ECO:0007669"/>
    <property type="project" value="InterPro"/>
</dbReference>
<name>A0A7R7HWG8_9ACTN</name>
<keyword evidence="2 7" id="KW-0418">Kinase</keyword>
<feature type="domain" description="Histidine kinase/HSP90-like ATPase" evidence="6">
    <location>
        <begin position="473"/>
        <end position="563"/>
    </location>
</feature>
<dbReference type="Gene3D" id="3.30.450.40">
    <property type="match status" value="2"/>
</dbReference>
<keyword evidence="8" id="KW-1185">Reference proteome</keyword>
<dbReference type="InterPro" id="IPR003594">
    <property type="entry name" value="HATPase_dom"/>
</dbReference>
<sequence length="563" mass="60743">MTYSPDAGAGQGSPGGPAADSNRTRRRGRFVELLVAMVAIAGELDLSVVLQRVVDLAAEQIGARYGALGVRGTDGRLEHFVWTGIDAEQAARIGPSPDGHGLLGEPRRRSAPLRIDDVGRHPAAAGFPPHHPPMRSFVGVPIGDGRRTLGSLYLADRRDGRPFDSDDESLLALFAAAASIALLNARRYETSREQERWLAANYRLTHHLLAGTDPDSQLTTIIRTARRLTDADFAVVFHVDQTREHMVIRTADGVEAESTLGRVLPMDASRAGDVFRSGTPVVVADMWEDTRRAPWLSETLPPVGPCALVPLGLADDALGVVMVSRLRGRSPFPAVALRMLETFASQAAVALRLARERTWREQVALYADRERIAHDLHDQVIQRVFATGMLLQGTARMVVLPEVQERLLRAVGDLDETVRQIRATIYQLEEPPAGTVEDVRSALLSVTDQAADALGFAPIVRFDLSPDVELPVRLREHLVAAVRELLANVARHARAGRADVELAVGAGRLALTVADNGVGLPAGGRRSGLRNLAERALSLGGEMTAAARADGGTVVVWQVPLHA</sequence>
<feature type="domain" description="GAF" evidence="5">
    <location>
        <begin position="213"/>
        <end position="361"/>
    </location>
</feature>
<evidence type="ECO:0000256" key="1">
    <source>
        <dbReference type="ARBA" id="ARBA00022679"/>
    </source>
</evidence>
<evidence type="ECO:0000256" key="3">
    <source>
        <dbReference type="ARBA" id="ARBA00023012"/>
    </source>
</evidence>
<dbReference type="EMBL" id="AP023355">
    <property type="protein sequence ID" value="BCJ34731.1"/>
    <property type="molecule type" value="Genomic_DNA"/>
</dbReference>
<dbReference type="RefSeq" id="WP_203961419.1">
    <property type="nucleotide sequence ID" value="NZ_AP023355.1"/>
</dbReference>
<keyword evidence="1" id="KW-0808">Transferase</keyword>
<dbReference type="GO" id="GO:0046983">
    <property type="term" value="F:protein dimerization activity"/>
    <property type="evidence" value="ECO:0007669"/>
    <property type="project" value="InterPro"/>
</dbReference>
<dbReference type="InterPro" id="IPR050482">
    <property type="entry name" value="Sensor_HK_TwoCompSys"/>
</dbReference>
<feature type="region of interest" description="Disordered" evidence="4">
    <location>
        <begin position="1"/>
        <end position="23"/>
    </location>
</feature>
<dbReference type="Pfam" id="PF02518">
    <property type="entry name" value="HATPase_c"/>
    <property type="match status" value="1"/>
</dbReference>
<dbReference type="SUPFAM" id="SSF55874">
    <property type="entry name" value="ATPase domain of HSP90 chaperone/DNA topoisomerase II/histidine kinase"/>
    <property type="match status" value="1"/>
</dbReference>
<evidence type="ECO:0000313" key="8">
    <source>
        <dbReference type="Proteomes" id="UP000611640"/>
    </source>
</evidence>
<evidence type="ECO:0000256" key="4">
    <source>
        <dbReference type="SAM" id="MobiDB-lite"/>
    </source>
</evidence>
<dbReference type="InterPro" id="IPR029016">
    <property type="entry name" value="GAF-like_dom_sf"/>
</dbReference>